<sequence length="273" mass="30134">MVKLESHNLIDALNVTVNGSGERILVLSHGFGGDQSMWKHILPYLLPDFKVIVFDMVFSGSVDPKHFDFDRYTDSLSAYADDLLAILDELKADKCVYVGHSVSAMVGCLASIKRPGLFERLILLCASPRYLNNESYEGGFERGDIDGIFSAIKSNYSAWVSGFVPLLIGVDEPSLVKEFSKKLMNMKPEIALVVAKAIFQSDVRNILCDVKTPCSIIQTRKDIAVPLSVPYYMQRNLGGEKNSVHILDTDGHIPQLTSPSMFAKLLTQILAGS</sequence>
<evidence type="ECO:0000256" key="2">
    <source>
        <dbReference type="ARBA" id="ARBA00022801"/>
    </source>
</evidence>
<dbReference type="FunFam" id="3.40.50.1820:FF:000042">
    <property type="entry name" value="probable strigolactone esterase DAD2"/>
    <property type="match status" value="1"/>
</dbReference>
<dbReference type="GO" id="GO:0016787">
    <property type="term" value="F:hydrolase activity"/>
    <property type="evidence" value="ECO:0007669"/>
    <property type="project" value="UniProtKB-KW"/>
</dbReference>
<dbReference type="InterPro" id="IPR000073">
    <property type="entry name" value="AB_hydrolase_1"/>
</dbReference>
<evidence type="ECO:0000256" key="1">
    <source>
        <dbReference type="ARBA" id="ARBA00008645"/>
    </source>
</evidence>
<dbReference type="Pfam" id="PF00561">
    <property type="entry name" value="Abhydrolase_1"/>
    <property type="match status" value="1"/>
</dbReference>
<protein>
    <recommendedName>
        <fullName evidence="3">AB hydrolase-1 domain-containing protein</fullName>
    </recommendedName>
</protein>
<name>A9NP75_PICSI</name>
<dbReference type="ESTHER" id="picsi-a9np75">
    <property type="family name" value="RsbQ-like"/>
</dbReference>
<dbReference type="AlphaFoldDB" id="A9NP75"/>
<dbReference type="PANTHER" id="PTHR43039">
    <property type="entry name" value="ESTERASE-RELATED"/>
    <property type="match status" value="1"/>
</dbReference>
<dbReference type="OMA" id="WKHILPY"/>
<feature type="domain" description="AB hydrolase-1" evidence="3">
    <location>
        <begin position="24"/>
        <end position="153"/>
    </location>
</feature>
<organism evidence="4">
    <name type="scientific">Picea sitchensis</name>
    <name type="common">Sitka spruce</name>
    <name type="synonym">Pinus sitchensis</name>
    <dbReference type="NCBI Taxonomy" id="3332"/>
    <lineage>
        <taxon>Eukaryota</taxon>
        <taxon>Viridiplantae</taxon>
        <taxon>Streptophyta</taxon>
        <taxon>Embryophyta</taxon>
        <taxon>Tracheophyta</taxon>
        <taxon>Spermatophyta</taxon>
        <taxon>Pinopsida</taxon>
        <taxon>Pinidae</taxon>
        <taxon>Conifers I</taxon>
        <taxon>Pinales</taxon>
        <taxon>Pinaceae</taxon>
        <taxon>Picea</taxon>
    </lineage>
</organism>
<evidence type="ECO:0000259" key="3">
    <source>
        <dbReference type="Pfam" id="PF00561"/>
    </source>
</evidence>
<comment type="similarity">
    <text evidence="1">Belongs to the AB hydrolase superfamily.</text>
</comment>
<proteinExistence type="evidence at transcript level"/>
<reference evidence="4" key="1">
    <citation type="journal article" date="2008" name="BMC Genomics">
        <title>A conifer genomics resource of 200,000 spruce (Picea spp.) ESTs and 6,464 high-quality, sequence-finished full-length cDNAs for Sitka spruce (Picea sitchensis).</title>
        <authorList>
            <person name="Ralph S.G."/>
            <person name="Chun H.J."/>
            <person name="Kolosova N."/>
            <person name="Cooper D."/>
            <person name="Oddy C."/>
            <person name="Ritland C.E."/>
            <person name="Kirkpatrick R."/>
            <person name="Moore R."/>
            <person name="Barber S."/>
            <person name="Holt R.A."/>
            <person name="Jones S.J."/>
            <person name="Marra M.A."/>
            <person name="Douglas C.J."/>
            <person name="Ritland K."/>
            <person name="Bohlmann J."/>
        </authorList>
    </citation>
    <scope>NUCLEOTIDE SEQUENCE</scope>
    <source>
        <tissue evidence="4">Green portion of the leader tissue</tissue>
    </source>
</reference>
<evidence type="ECO:0000313" key="4">
    <source>
        <dbReference type="EMBL" id="ABK22436.1"/>
    </source>
</evidence>
<dbReference type="EMBL" id="EF083085">
    <property type="protein sequence ID" value="ABK22436.1"/>
    <property type="molecule type" value="mRNA"/>
</dbReference>
<accession>A9NP75</accession>
<dbReference type="Gene3D" id="3.40.50.1820">
    <property type="entry name" value="alpha/beta hydrolase"/>
    <property type="match status" value="1"/>
</dbReference>
<dbReference type="MEROPS" id="S33.A18"/>
<keyword evidence="2" id="KW-0378">Hydrolase</keyword>
<dbReference type="SUPFAM" id="SSF53474">
    <property type="entry name" value="alpha/beta-Hydrolases"/>
    <property type="match status" value="1"/>
</dbReference>
<dbReference type="InterPro" id="IPR029058">
    <property type="entry name" value="AB_hydrolase_fold"/>
</dbReference>